<feature type="compositionally biased region" description="Polar residues" evidence="1">
    <location>
        <begin position="68"/>
        <end position="80"/>
    </location>
</feature>
<reference evidence="3" key="1">
    <citation type="submission" date="2020-01" db="EMBL/GenBank/DDBJ databases">
        <authorList>
            <consortium name="DOE Joint Genome Institute"/>
            <person name="Haridas S."/>
            <person name="Albert R."/>
            <person name="Binder M."/>
            <person name="Bloem J."/>
            <person name="Labutti K."/>
            <person name="Salamov A."/>
            <person name="Andreopoulos B."/>
            <person name="Baker S.E."/>
            <person name="Barry K."/>
            <person name="Bills G."/>
            <person name="Bluhm B.H."/>
            <person name="Cannon C."/>
            <person name="Castanera R."/>
            <person name="Culley D.E."/>
            <person name="Daum C."/>
            <person name="Ezra D."/>
            <person name="Gonzalez J.B."/>
            <person name="Henrissat B."/>
            <person name="Kuo A."/>
            <person name="Liang C."/>
            <person name="Lipzen A."/>
            <person name="Lutzoni F."/>
            <person name="Magnuson J."/>
            <person name="Mondo S."/>
            <person name="Nolan M."/>
            <person name="Ohm R."/>
            <person name="Pangilinan J."/>
            <person name="Park H.-J."/>
            <person name="Ramirez L."/>
            <person name="Alfaro M."/>
            <person name="Sun H."/>
            <person name="Tritt A."/>
            <person name="Yoshinaga Y."/>
            <person name="Zwiers L.-H."/>
            <person name="Turgeon B.G."/>
            <person name="Goodwin S.B."/>
            <person name="Spatafora J.W."/>
            <person name="Crous P.W."/>
            <person name="Grigoriev I.V."/>
        </authorList>
    </citation>
    <scope>NUCLEOTIDE SEQUENCE</scope>
    <source>
        <strain evidence="3">CBS 342.82</strain>
    </source>
</reference>
<feature type="compositionally biased region" description="Polar residues" evidence="1">
    <location>
        <begin position="1"/>
        <end position="10"/>
    </location>
</feature>
<feature type="region of interest" description="Disordered" evidence="1">
    <location>
        <begin position="262"/>
        <end position="321"/>
    </location>
</feature>
<evidence type="ECO:0000313" key="2">
    <source>
        <dbReference type="Proteomes" id="UP000504637"/>
    </source>
</evidence>
<feature type="compositionally biased region" description="Low complexity" evidence="1">
    <location>
        <begin position="195"/>
        <end position="205"/>
    </location>
</feature>
<evidence type="ECO:0000313" key="3">
    <source>
        <dbReference type="RefSeq" id="XP_033459170.1"/>
    </source>
</evidence>
<gene>
    <name evidence="3" type="ORF">K489DRAFT_380877</name>
</gene>
<name>A0A6J3M3T0_9PEZI</name>
<protein>
    <submittedName>
        <fullName evidence="3">Uncharacterized protein</fullName>
    </submittedName>
</protein>
<dbReference type="AlphaFoldDB" id="A0A6J3M3T0"/>
<accession>A0A6J3M3T0</accession>
<reference evidence="3" key="3">
    <citation type="submission" date="2025-08" db="UniProtKB">
        <authorList>
            <consortium name="RefSeq"/>
        </authorList>
    </citation>
    <scope>IDENTIFICATION</scope>
    <source>
        <strain evidence="3">CBS 342.82</strain>
    </source>
</reference>
<dbReference type="RefSeq" id="XP_033459170.1">
    <property type="nucleotide sequence ID" value="XM_033604974.1"/>
</dbReference>
<sequence>MAGQTDSGNSPAEDDDLLDDDFYGNEASSIGTASGNDTTNVAAPAPIAPVTSNQLRAQELRAKLIAKRQSTPIKSSSRAATPSALATTGSAARTTTTAPIQKLPEYSRVEGSFREKRFLPASQDEERDNVAALIAEGEALAAAEAGRESSSTHTPINRQAYAGKTLEDLLGGSSSSANATPSRSIEVPPRDERTTTGPTHPTDLTDSYYDDLSAWLELTNYHDVATRKALLQPFLEQRELEEEAARIAERIAKLNRVQQESAQTFRFGTPTAGRASVPPPLPTSLPRSNGLKRERSPEPSSSSVGKSSRRDVGSQHARNNH</sequence>
<reference evidence="3" key="2">
    <citation type="submission" date="2020-04" db="EMBL/GenBank/DDBJ databases">
        <authorList>
            <consortium name="NCBI Genome Project"/>
        </authorList>
    </citation>
    <scope>NUCLEOTIDE SEQUENCE</scope>
    <source>
        <strain evidence="3">CBS 342.82</strain>
    </source>
</reference>
<feature type="region of interest" description="Disordered" evidence="1">
    <location>
        <begin position="1"/>
        <end position="54"/>
    </location>
</feature>
<dbReference type="Proteomes" id="UP000504637">
    <property type="component" value="Unplaced"/>
</dbReference>
<evidence type="ECO:0000256" key="1">
    <source>
        <dbReference type="SAM" id="MobiDB-lite"/>
    </source>
</evidence>
<feature type="compositionally biased region" description="Polar residues" evidence="1">
    <location>
        <begin position="26"/>
        <end position="41"/>
    </location>
</feature>
<organism evidence="3">
    <name type="scientific">Dissoconium aciculare CBS 342.82</name>
    <dbReference type="NCBI Taxonomy" id="1314786"/>
    <lineage>
        <taxon>Eukaryota</taxon>
        <taxon>Fungi</taxon>
        <taxon>Dikarya</taxon>
        <taxon>Ascomycota</taxon>
        <taxon>Pezizomycotina</taxon>
        <taxon>Dothideomycetes</taxon>
        <taxon>Dothideomycetidae</taxon>
        <taxon>Mycosphaerellales</taxon>
        <taxon>Dissoconiaceae</taxon>
        <taxon>Dissoconium</taxon>
    </lineage>
</organism>
<proteinExistence type="predicted"/>
<feature type="region of interest" description="Disordered" evidence="1">
    <location>
        <begin position="67"/>
        <end position="98"/>
    </location>
</feature>
<feature type="compositionally biased region" description="Low complexity" evidence="1">
    <location>
        <begin position="84"/>
        <end position="98"/>
    </location>
</feature>
<feature type="compositionally biased region" description="Acidic residues" evidence="1">
    <location>
        <begin position="12"/>
        <end position="23"/>
    </location>
</feature>
<keyword evidence="2" id="KW-1185">Reference proteome</keyword>
<feature type="region of interest" description="Disordered" evidence="1">
    <location>
        <begin position="168"/>
        <end position="205"/>
    </location>
</feature>
<dbReference type="GeneID" id="54362774"/>